<name>A0ABV3XPF0_9RHOB</name>
<evidence type="ECO:0000313" key="4">
    <source>
        <dbReference type="Proteomes" id="UP001560019"/>
    </source>
</evidence>
<dbReference type="EMBL" id="JBEHHI010000001">
    <property type="protein sequence ID" value="MEX5727201.1"/>
    <property type="molecule type" value="Genomic_DNA"/>
</dbReference>
<feature type="chain" id="PRO_5046083047" evidence="2">
    <location>
        <begin position="17"/>
        <end position="179"/>
    </location>
</feature>
<dbReference type="Pfam" id="PF14559">
    <property type="entry name" value="TPR_19"/>
    <property type="match status" value="1"/>
</dbReference>
<dbReference type="SMART" id="SM00028">
    <property type="entry name" value="TPR"/>
    <property type="match status" value="2"/>
</dbReference>
<evidence type="ECO:0000313" key="3">
    <source>
        <dbReference type="EMBL" id="MEX5727201.1"/>
    </source>
</evidence>
<feature type="signal peptide" evidence="2">
    <location>
        <begin position="1"/>
        <end position="16"/>
    </location>
</feature>
<dbReference type="RefSeq" id="WP_125408002.1">
    <property type="nucleotide sequence ID" value="NZ_JBEHHI010000001.1"/>
</dbReference>
<accession>A0ABV3XPF0</accession>
<proteinExistence type="predicted"/>
<keyword evidence="1" id="KW-0802">TPR repeat</keyword>
<dbReference type="InterPro" id="IPR019734">
    <property type="entry name" value="TPR_rpt"/>
</dbReference>
<dbReference type="PROSITE" id="PS50005">
    <property type="entry name" value="TPR"/>
    <property type="match status" value="1"/>
</dbReference>
<gene>
    <name evidence="3" type="ORF">Ga0609869_000554</name>
</gene>
<evidence type="ECO:0000256" key="2">
    <source>
        <dbReference type="SAM" id="SignalP"/>
    </source>
</evidence>
<organism evidence="3 4">
    <name type="scientific">Rhodovulum iodosum</name>
    <dbReference type="NCBI Taxonomy" id="68291"/>
    <lineage>
        <taxon>Bacteria</taxon>
        <taxon>Pseudomonadati</taxon>
        <taxon>Pseudomonadota</taxon>
        <taxon>Alphaproteobacteria</taxon>
        <taxon>Rhodobacterales</taxon>
        <taxon>Paracoccaceae</taxon>
        <taxon>Rhodovulum</taxon>
    </lineage>
</organism>
<dbReference type="Proteomes" id="UP001560019">
    <property type="component" value="Unassembled WGS sequence"/>
</dbReference>
<dbReference type="SUPFAM" id="SSF48452">
    <property type="entry name" value="TPR-like"/>
    <property type="match status" value="1"/>
</dbReference>
<comment type="caution">
    <text evidence="3">The sequence shown here is derived from an EMBL/GenBank/DDBJ whole genome shotgun (WGS) entry which is preliminary data.</text>
</comment>
<reference evidence="3 4" key="1">
    <citation type="submission" date="2024-06" db="EMBL/GenBank/DDBJ databases">
        <title>Genome of Rhodovulum iodosum, a marine photoferrotroph.</title>
        <authorList>
            <person name="Bianchini G."/>
            <person name="Nikeleit V."/>
            <person name="Kappler A."/>
            <person name="Bryce C."/>
            <person name="Sanchez-Baracaldo P."/>
        </authorList>
    </citation>
    <scope>NUCLEOTIDE SEQUENCE [LARGE SCALE GENOMIC DNA]</scope>
    <source>
        <strain evidence="3 4">UT/N1</strain>
    </source>
</reference>
<keyword evidence="4" id="KW-1185">Reference proteome</keyword>
<evidence type="ECO:0000256" key="1">
    <source>
        <dbReference type="PROSITE-ProRule" id="PRU00339"/>
    </source>
</evidence>
<dbReference type="InterPro" id="IPR011990">
    <property type="entry name" value="TPR-like_helical_dom_sf"/>
</dbReference>
<keyword evidence="2" id="KW-0732">Signal</keyword>
<protein>
    <submittedName>
        <fullName evidence="3">Tetratricopeptide (TPR) repeat protein</fullName>
    </submittedName>
</protein>
<feature type="repeat" description="TPR" evidence="1">
    <location>
        <begin position="98"/>
        <end position="131"/>
    </location>
</feature>
<dbReference type="Gene3D" id="1.25.40.10">
    <property type="entry name" value="Tetratricopeptide repeat domain"/>
    <property type="match status" value="1"/>
</dbReference>
<sequence length="179" mass="19851">MRLILALCCLAAPALAETCPPAPDHSAEVQDLLAQARAAPDETAARPLTARMWELWTDAPDTYAQELLDEGMDRRASYDFAGAMKALDALVDYCPDYAEGYNQRAFVHFLRQDHAPALDNIEQALDRNPDHLGALIGQALVLMHMGRVDEGQAALREAVRRHPWIPERAMLLPEPGQKL</sequence>